<reference evidence="1 2" key="1">
    <citation type="submission" date="2016-07" db="EMBL/GenBank/DDBJ databases">
        <title>Pervasive Adenine N6-methylation of Active Genes in Fungi.</title>
        <authorList>
            <consortium name="DOE Joint Genome Institute"/>
            <person name="Mondo S.J."/>
            <person name="Dannebaum R.O."/>
            <person name="Kuo R.C."/>
            <person name="Labutti K."/>
            <person name="Haridas S."/>
            <person name="Kuo A."/>
            <person name="Salamov A."/>
            <person name="Ahrendt S.R."/>
            <person name="Lipzen A."/>
            <person name="Sullivan W."/>
            <person name="Andreopoulos W.B."/>
            <person name="Clum A."/>
            <person name="Lindquist E."/>
            <person name="Daum C."/>
            <person name="Ramamoorthy G.K."/>
            <person name="Gryganskyi A."/>
            <person name="Culley D."/>
            <person name="Magnuson J.K."/>
            <person name="James T.Y."/>
            <person name="O'Malley M.A."/>
            <person name="Stajich J.E."/>
            <person name="Spatafora J.W."/>
            <person name="Visel A."/>
            <person name="Grigoriev I.V."/>
        </authorList>
    </citation>
    <scope>NUCLEOTIDE SEQUENCE [LARGE SCALE GENOMIC DNA]</scope>
    <source>
        <strain evidence="1 2">CBS 931.73</strain>
    </source>
</reference>
<evidence type="ECO:0000313" key="2">
    <source>
        <dbReference type="Proteomes" id="UP000193498"/>
    </source>
</evidence>
<dbReference type="EMBL" id="MCFE01000148">
    <property type="protein sequence ID" value="ORX96705.1"/>
    <property type="molecule type" value="Genomic_DNA"/>
</dbReference>
<dbReference type="InParanoid" id="A0A1Y1YFF4"/>
<sequence length="110" mass="12096">MFSFLNAGCHPDLLKRLSKNPSKGSTTPLLRQQKLTDNASLNSDVSTGFQAPKKPYTVAGDFVYSDDLNGARMKLKEVVFDDAIALGFPGDTNSPRFDTLKFTLTPKLVR</sequence>
<name>A0A1Y1YFF4_9FUNG</name>
<dbReference type="Proteomes" id="UP000193498">
    <property type="component" value="Unassembled WGS sequence"/>
</dbReference>
<protein>
    <submittedName>
        <fullName evidence="1">Uncharacterized protein</fullName>
    </submittedName>
</protein>
<proteinExistence type="predicted"/>
<dbReference type="AlphaFoldDB" id="A0A1Y1YFF4"/>
<evidence type="ECO:0000313" key="1">
    <source>
        <dbReference type="EMBL" id="ORX96705.1"/>
    </source>
</evidence>
<accession>A0A1Y1YFF4</accession>
<gene>
    <name evidence="1" type="ORF">K493DRAFT_370642</name>
</gene>
<keyword evidence="2" id="KW-1185">Reference proteome</keyword>
<comment type="caution">
    <text evidence="1">The sequence shown here is derived from an EMBL/GenBank/DDBJ whole genome shotgun (WGS) entry which is preliminary data.</text>
</comment>
<organism evidence="1 2">
    <name type="scientific">Basidiobolus meristosporus CBS 931.73</name>
    <dbReference type="NCBI Taxonomy" id="1314790"/>
    <lineage>
        <taxon>Eukaryota</taxon>
        <taxon>Fungi</taxon>
        <taxon>Fungi incertae sedis</taxon>
        <taxon>Zoopagomycota</taxon>
        <taxon>Entomophthoromycotina</taxon>
        <taxon>Basidiobolomycetes</taxon>
        <taxon>Basidiobolales</taxon>
        <taxon>Basidiobolaceae</taxon>
        <taxon>Basidiobolus</taxon>
    </lineage>
</organism>